<proteinExistence type="predicted"/>
<sequence>MKSYRKLFLIVAGFLGIISLPLLVASTNYNACEFAKKNTTFIAERTQEALNAPTLDLVKFHSFRALKATFNSKTNFGDCGCEKALGTINQVEKNLRSVTKSVALDDARLFLEIASKNLDLTKTNLLDYTKEHLSAYGDEFLVMNTKEAVELQGGIAIDSKTQMDSVIEKSLSKFEKSLKDVIILVDCEKAQQFIQATVNRTNVALDDPGLSDAKKYYHKRVLEISNNAIKELSGCENKG</sequence>
<dbReference type="Proteomes" id="UP000191680">
    <property type="component" value="Unassembled WGS sequence"/>
</dbReference>
<organism evidence="1 2">
    <name type="scientific">Croceivirga radicis</name>
    <dbReference type="NCBI Taxonomy" id="1929488"/>
    <lineage>
        <taxon>Bacteria</taxon>
        <taxon>Pseudomonadati</taxon>
        <taxon>Bacteroidota</taxon>
        <taxon>Flavobacteriia</taxon>
        <taxon>Flavobacteriales</taxon>
        <taxon>Flavobacteriaceae</taxon>
        <taxon>Croceivirga</taxon>
    </lineage>
</organism>
<keyword evidence="2" id="KW-1185">Reference proteome</keyword>
<dbReference type="AlphaFoldDB" id="A0A1V6LP72"/>
<evidence type="ECO:0000313" key="1">
    <source>
        <dbReference type="EMBL" id="OQD42010.1"/>
    </source>
</evidence>
<protein>
    <submittedName>
        <fullName evidence="1">Uncharacterized protein</fullName>
    </submittedName>
</protein>
<evidence type="ECO:0000313" key="2">
    <source>
        <dbReference type="Proteomes" id="UP000191680"/>
    </source>
</evidence>
<dbReference type="OrthoDB" id="1427740at2"/>
<dbReference type="RefSeq" id="WP_080319590.1">
    <property type="nucleotide sequence ID" value="NZ_MTBC01000009.1"/>
</dbReference>
<gene>
    <name evidence="1" type="ORF">BUL40_12935</name>
</gene>
<accession>A0A1V6LP72</accession>
<comment type="caution">
    <text evidence="1">The sequence shown here is derived from an EMBL/GenBank/DDBJ whole genome shotgun (WGS) entry which is preliminary data.</text>
</comment>
<dbReference type="EMBL" id="MTBC01000009">
    <property type="protein sequence ID" value="OQD42010.1"/>
    <property type="molecule type" value="Genomic_DNA"/>
</dbReference>
<name>A0A1V6LP72_9FLAO</name>
<reference evidence="1 2" key="1">
    <citation type="submission" date="2016-12" db="EMBL/GenBank/DDBJ databases">
        <authorList>
            <person name="Song W.-J."/>
            <person name="Kurnit D.M."/>
        </authorList>
    </citation>
    <scope>NUCLEOTIDE SEQUENCE [LARGE SCALE GENOMIC DNA]</scope>
    <source>
        <strain evidence="1 2">HSG9</strain>
    </source>
</reference>